<organism evidence="9 10">
    <name type="scientific">Talaromyces islandicus</name>
    <name type="common">Penicillium islandicum</name>
    <dbReference type="NCBI Taxonomy" id="28573"/>
    <lineage>
        <taxon>Eukaryota</taxon>
        <taxon>Fungi</taxon>
        <taxon>Dikarya</taxon>
        <taxon>Ascomycota</taxon>
        <taxon>Pezizomycotina</taxon>
        <taxon>Eurotiomycetes</taxon>
        <taxon>Eurotiomycetidae</taxon>
        <taxon>Eurotiales</taxon>
        <taxon>Trichocomaceae</taxon>
        <taxon>Talaromyces</taxon>
        <taxon>Talaromyces sect. Islandici</taxon>
    </lineage>
</organism>
<evidence type="ECO:0000313" key="9">
    <source>
        <dbReference type="EMBL" id="CRG89528.1"/>
    </source>
</evidence>
<comment type="similarity">
    <text evidence="6">Belongs to the glycosyl hydrolase 18 family. Chitinase class III subfamily.</text>
</comment>
<evidence type="ECO:0000313" key="10">
    <source>
        <dbReference type="Proteomes" id="UP000054383"/>
    </source>
</evidence>
<evidence type="ECO:0000256" key="6">
    <source>
        <dbReference type="ARBA" id="ARBA00025727"/>
    </source>
</evidence>
<dbReference type="AlphaFoldDB" id="A0A0U1M1T1"/>
<keyword evidence="3" id="KW-0378">Hydrolase</keyword>
<feature type="domain" description="GH18" evidence="8">
    <location>
        <begin position="37"/>
        <end position="336"/>
    </location>
</feature>
<evidence type="ECO:0000256" key="3">
    <source>
        <dbReference type="ARBA" id="ARBA00022801"/>
    </source>
</evidence>
<dbReference type="SUPFAM" id="SSF51445">
    <property type="entry name" value="(Trans)glycosidases"/>
    <property type="match status" value="1"/>
</dbReference>
<feature type="chain" id="PRO_5006711452" description="GH18 domain-containing protein" evidence="7">
    <location>
        <begin position="19"/>
        <end position="339"/>
    </location>
</feature>
<keyword evidence="2" id="KW-0134">Cell wall</keyword>
<gene>
    <name evidence="9" type="ORF">PISL3812_06564</name>
</gene>
<protein>
    <recommendedName>
        <fullName evidence="8">GH18 domain-containing protein</fullName>
    </recommendedName>
</protein>
<keyword evidence="7" id="KW-0732">Signal</keyword>
<proteinExistence type="inferred from homology"/>
<name>A0A0U1M1T1_TALIS</name>
<keyword evidence="2" id="KW-0964">Secreted</keyword>
<dbReference type="InterPro" id="IPR017853">
    <property type="entry name" value="GH"/>
</dbReference>
<evidence type="ECO:0000256" key="4">
    <source>
        <dbReference type="ARBA" id="ARBA00023295"/>
    </source>
</evidence>
<dbReference type="STRING" id="28573.A0A0U1M1T1"/>
<accession>A0A0U1M1T1</accession>
<dbReference type="Pfam" id="PF00704">
    <property type="entry name" value="Glyco_hydro_18"/>
    <property type="match status" value="1"/>
</dbReference>
<sequence>MHFSTIAGLGLMATTAMAYPTIPKHSFSRRQNGTASAETVVYWGQNGGSAVENNDLSSYCGADSGIDILVLSFLYQWGNGVTTPGGTIGQSCSISTSGEGTGCDDLAAAITTCQGNGKKVILSLGGASGSYSLQGQSDAEAIGQALWDSYGKKGSGSAPRPFGDAFVNGWDFDLEANSGNDNYQYLIKKLRSNFASDSSNTYYITGAPQCPIPEPNMQTVITNSQFDYLWVQFYNNEGCSTDSGTNFPDWVSNIANTPSANAKIVIGVPASEDGATGTASGAKYYLAPNDLSTLVAKYKDNAAFGGVMMWDAGFSDDNVNNGCTYAQEAHSILTTGSVC</sequence>
<feature type="signal peptide" evidence="7">
    <location>
        <begin position="1"/>
        <end position="18"/>
    </location>
</feature>
<evidence type="ECO:0000259" key="8">
    <source>
        <dbReference type="PROSITE" id="PS51910"/>
    </source>
</evidence>
<evidence type="ECO:0000256" key="2">
    <source>
        <dbReference type="ARBA" id="ARBA00022512"/>
    </source>
</evidence>
<dbReference type="GO" id="GO:0005576">
    <property type="term" value="C:extracellular region"/>
    <property type="evidence" value="ECO:0007669"/>
    <property type="project" value="TreeGrafter"/>
</dbReference>
<dbReference type="CDD" id="cd02877">
    <property type="entry name" value="GH18_hevamine_XipI_class_III"/>
    <property type="match status" value="1"/>
</dbReference>
<evidence type="ECO:0000256" key="1">
    <source>
        <dbReference type="ARBA" id="ARBA00004191"/>
    </source>
</evidence>
<evidence type="ECO:0000256" key="7">
    <source>
        <dbReference type="SAM" id="SignalP"/>
    </source>
</evidence>
<dbReference type="OMA" id="MMWDAGF"/>
<dbReference type="InterPro" id="IPR001223">
    <property type="entry name" value="Glyco_hydro18_cat"/>
</dbReference>
<dbReference type="PANTHER" id="PTHR45708">
    <property type="entry name" value="ENDOCHITINASE"/>
    <property type="match status" value="1"/>
</dbReference>
<reference evidence="9 10" key="1">
    <citation type="submission" date="2015-04" db="EMBL/GenBank/DDBJ databases">
        <authorList>
            <person name="Syromyatnikov M.Y."/>
            <person name="Popov V.N."/>
        </authorList>
    </citation>
    <scope>NUCLEOTIDE SEQUENCE [LARGE SCALE GENOMIC DNA]</scope>
    <source>
        <strain evidence="9">WF-38-12</strain>
    </source>
</reference>
<keyword evidence="4" id="KW-0326">Glycosidase</keyword>
<dbReference type="InterPro" id="IPR050542">
    <property type="entry name" value="Glycosyl_Hydrlase18_Chitinase"/>
</dbReference>
<dbReference type="OrthoDB" id="6020543at2759"/>
<comment type="subcellular location">
    <subcellularLocation>
        <location evidence="1">Secreted</location>
        <location evidence="1">Cell wall</location>
    </subcellularLocation>
</comment>
<dbReference type="Gene3D" id="3.20.20.80">
    <property type="entry name" value="Glycosidases"/>
    <property type="match status" value="1"/>
</dbReference>
<dbReference type="EMBL" id="CVMT01000006">
    <property type="protein sequence ID" value="CRG89528.1"/>
    <property type="molecule type" value="Genomic_DNA"/>
</dbReference>
<dbReference type="GO" id="GO:0004568">
    <property type="term" value="F:chitinase activity"/>
    <property type="evidence" value="ECO:0007669"/>
    <property type="project" value="TreeGrafter"/>
</dbReference>
<evidence type="ECO:0000256" key="5">
    <source>
        <dbReference type="ARBA" id="ARBA00024658"/>
    </source>
</evidence>
<keyword evidence="10" id="KW-1185">Reference proteome</keyword>
<dbReference type="PANTHER" id="PTHR45708:SF49">
    <property type="entry name" value="ENDOCHITINASE"/>
    <property type="match status" value="1"/>
</dbReference>
<dbReference type="PROSITE" id="PS51910">
    <property type="entry name" value="GH18_2"/>
    <property type="match status" value="1"/>
</dbReference>
<dbReference type="InterPro" id="IPR045321">
    <property type="entry name" value="Cts1-like"/>
</dbReference>
<comment type="function">
    <text evidence="5">GPI-anchored chitinase involved in the degradation of chitin, a component of the cell walls of fungi and exoskeletal elements of some animals (including worms and arthropods). Required to reshape the cell wall at the sites where cell wall remodeling and/or cell wall maturation actively take place such as sites of conidia formation.</text>
</comment>
<dbReference type="GO" id="GO:0005975">
    <property type="term" value="P:carbohydrate metabolic process"/>
    <property type="evidence" value="ECO:0007669"/>
    <property type="project" value="InterPro"/>
</dbReference>
<dbReference type="Proteomes" id="UP000054383">
    <property type="component" value="Unassembled WGS sequence"/>
</dbReference>